<name>A0AA88N2Y5_CHASR</name>
<protein>
    <recommendedName>
        <fullName evidence="4 7">Trehalase</fullName>
        <ecNumber evidence="3 7">3.2.1.28</ecNumber>
    </recommendedName>
    <alternativeName>
        <fullName evidence="7">Alpha-trehalose glucohydrolase</fullName>
    </alternativeName>
</protein>
<evidence type="ECO:0000256" key="6">
    <source>
        <dbReference type="ARBA" id="ARBA00023295"/>
    </source>
</evidence>
<dbReference type="GO" id="GO:0005993">
    <property type="term" value="P:trehalose catabolic process"/>
    <property type="evidence" value="ECO:0007669"/>
    <property type="project" value="TreeGrafter"/>
</dbReference>
<evidence type="ECO:0000256" key="4">
    <source>
        <dbReference type="ARBA" id="ARBA00019905"/>
    </source>
</evidence>
<sequence length="290" mass="32395">MQNRSVAVTVDGEDHVLNWYNVQVGGPRPESYTDDLELAAGLADDRKEQLWVDLKSGAESGWDFTSRWYKTLASFHTTLGDGDSAELYNRAAERRRRSMESVLFDAERGAWFDYNLVTRSKNLDFYPSNLAPVWAQCYSRPEMAEKAVQYLKGSGALQFPNGVPTSLRESGQQWDYPNAWPPLQHMLIDGFSKVPSEEAKGLALDLAQRWIKTNWLAYAKYEAMFEKYDVNGDGKPGGGGEYEVQLGFGWTNGVALQLLDQYGATLTSGSRRVSSGLLLPLVISAVLTLQ</sequence>
<gene>
    <name evidence="8" type="ORF">Q5P01_009674</name>
</gene>
<dbReference type="InterPro" id="IPR018232">
    <property type="entry name" value="Glyco_hydro_37_CS"/>
</dbReference>
<dbReference type="InterPro" id="IPR001661">
    <property type="entry name" value="Glyco_hydro_37"/>
</dbReference>
<dbReference type="EC" id="3.2.1.28" evidence="3 7"/>
<comment type="catalytic activity">
    <reaction evidence="1 7">
        <text>alpha,alpha-trehalose + H2O = alpha-D-glucose + beta-D-glucose</text>
        <dbReference type="Rhea" id="RHEA:32675"/>
        <dbReference type="ChEBI" id="CHEBI:15377"/>
        <dbReference type="ChEBI" id="CHEBI:15903"/>
        <dbReference type="ChEBI" id="CHEBI:16551"/>
        <dbReference type="ChEBI" id="CHEBI:17925"/>
        <dbReference type="EC" id="3.2.1.28"/>
    </reaction>
</comment>
<dbReference type="PROSITE" id="PS00928">
    <property type="entry name" value="TREHALASE_2"/>
    <property type="match status" value="1"/>
</dbReference>
<comment type="similarity">
    <text evidence="2 7">Belongs to the glycosyl hydrolase 37 family.</text>
</comment>
<evidence type="ECO:0000313" key="8">
    <source>
        <dbReference type="EMBL" id="KAK2846675.1"/>
    </source>
</evidence>
<dbReference type="AlphaFoldDB" id="A0AA88N2Y5"/>
<dbReference type="PRINTS" id="PR00744">
    <property type="entry name" value="GLHYDRLASE37"/>
</dbReference>
<reference evidence="8" key="1">
    <citation type="submission" date="2023-07" db="EMBL/GenBank/DDBJ databases">
        <title>Chromosome-level Genome Assembly of Striped Snakehead (Channa striata).</title>
        <authorList>
            <person name="Liu H."/>
        </authorList>
    </citation>
    <scope>NUCLEOTIDE SEQUENCE</scope>
    <source>
        <strain evidence="8">Gz</strain>
        <tissue evidence="8">Muscle</tissue>
    </source>
</reference>
<evidence type="ECO:0000313" key="9">
    <source>
        <dbReference type="Proteomes" id="UP001187415"/>
    </source>
</evidence>
<dbReference type="Pfam" id="PF01204">
    <property type="entry name" value="Trehalase"/>
    <property type="match status" value="1"/>
</dbReference>
<evidence type="ECO:0000256" key="1">
    <source>
        <dbReference type="ARBA" id="ARBA00001576"/>
    </source>
</evidence>
<dbReference type="PANTHER" id="PTHR23403">
    <property type="entry name" value="TREHALASE"/>
    <property type="match status" value="1"/>
</dbReference>
<dbReference type="InterPro" id="IPR012341">
    <property type="entry name" value="6hp_glycosidase-like_sf"/>
</dbReference>
<keyword evidence="5 7" id="KW-0378">Hydrolase</keyword>
<dbReference type="Proteomes" id="UP001187415">
    <property type="component" value="Unassembled WGS sequence"/>
</dbReference>
<organism evidence="8 9">
    <name type="scientific">Channa striata</name>
    <name type="common">Snakehead murrel</name>
    <name type="synonym">Ophicephalus striatus</name>
    <dbReference type="NCBI Taxonomy" id="64152"/>
    <lineage>
        <taxon>Eukaryota</taxon>
        <taxon>Metazoa</taxon>
        <taxon>Chordata</taxon>
        <taxon>Craniata</taxon>
        <taxon>Vertebrata</taxon>
        <taxon>Euteleostomi</taxon>
        <taxon>Actinopterygii</taxon>
        <taxon>Neopterygii</taxon>
        <taxon>Teleostei</taxon>
        <taxon>Neoteleostei</taxon>
        <taxon>Acanthomorphata</taxon>
        <taxon>Anabantaria</taxon>
        <taxon>Anabantiformes</taxon>
        <taxon>Channoidei</taxon>
        <taxon>Channidae</taxon>
        <taxon>Channa</taxon>
    </lineage>
</organism>
<keyword evidence="9" id="KW-1185">Reference proteome</keyword>
<comment type="caution">
    <text evidence="8">The sequence shown here is derived from an EMBL/GenBank/DDBJ whole genome shotgun (WGS) entry which is preliminary data.</text>
</comment>
<evidence type="ECO:0000256" key="7">
    <source>
        <dbReference type="RuleBase" id="RU361180"/>
    </source>
</evidence>
<dbReference type="EMBL" id="JAUPFM010000007">
    <property type="protein sequence ID" value="KAK2846675.1"/>
    <property type="molecule type" value="Genomic_DNA"/>
</dbReference>
<keyword evidence="6 7" id="KW-0326">Glycosidase</keyword>
<dbReference type="GO" id="GO:0004555">
    <property type="term" value="F:alpha,alpha-trehalase activity"/>
    <property type="evidence" value="ECO:0007669"/>
    <property type="project" value="UniProtKB-EC"/>
</dbReference>
<dbReference type="SUPFAM" id="SSF48208">
    <property type="entry name" value="Six-hairpin glycosidases"/>
    <property type="match status" value="1"/>
</dbReference>
<dbReference type="PANTHER" id="PTHR23403:SF1">
    <property type="entry name" value="TREHALASE"/>
    <property type="match status" value="1"/>
</dbReference>
<dbReference type="InterPro" id="IPR008928">
    <property type="entry name" value="6-hairpin_glycosidase_sf"/>
</dbReference>
<accession>A0AA88N2Y5</accession>
<dbReference type="Gene3D" id="1.50.10.10">
    <property type="match status" value="2"/>
</dbReference>
<proteinExistence type="inferred from homology"/>
<evidence type="ECO:0000256" key="5">
    <source>
        <dbReference type="ARBA" id="ARBA00022801"/>
    </source>
</evidence>
<evidence type="ECO:0000256" key="2">
    <source>
        <dbReference type="ARBA" id="ARBA00005615"/>
    </source>
</evidence>
<evidence type="ECO:0000256" key="3">
    <source>
        <dbReference type="ARBA" id="ARBA00012757"/>
    </source>
</evidence>